<comment type="caution">
    <text evidence="1">The sequence shown here is derived from an EMBL/GenBank/DDBJ whole genome shotgun (WGS) entry which is preliminary data.</text>
</comment>
<name>A0AAP1RGD8_9FLAO</name>
<protein>
    <submittedName>
        <fullName evidence="1">GLPGLI family protein</fullName>
    </submittedName>
</protein>
<dbReference type="InterPro" id="IPR005901">
    <property type="entry name" value="GLPGLI"/>
</dbReference>
<dbReference type="Proteomes" id="UP000806077">
    <property type="component" value="Unassembled WGS sequence"/>
</dbReference>
<evidence type="ECO:0000313" key="1">
    <source>
        <dbReference type="EMBL" id="MBE7695730.1"/>
    </source>
</evidence>
<accession>A0AAP1RGD8</accession>
<evidence type="ECO:0000313" key="2">
    <source>
        <dbReference type="Proteomes" id="UP000806077"/>
    </source>
</evidence>
<organism evidence="1 2">
    <name type="scientific">Tenacibaculum finnmarkense genomovar finnmarkense</name>
    <dbReference type="NCBI Taxonomy" id="1458503"/>
    <lineage>
        <taxon>Bacteria</taxon>
        <taxon>Pseudomonadati</taxon>
        <taxon>Bacteroidota</taxon>
        <taxon>Flavobacteriia</taxon>
        <taxon>Flavobacteriales</taxon>
        <taxon>Flavobacteriaceae</taxon>
        <taxon>Tenacibaculum</taxon>
        <taxon>Tenacibaculum finnmarkense</taxon>
    </lineage>
</organism>
<dbReference type="Pfam" id="PF09697">
    <property type="entry name" value="Porph_ging"/>
    <property type="match status" value="1"/>
</dbReference>
<sequence length="223" mass="26107">MRILFILIILPFFCFSQSGIIKYKVIPDLKNSEKLDIYRKEIKLMSFTLKYEKEHSYFYMNKHIPLNKLYANIASVLIKGHRPWFQNNKNKEVVYKEEIKNKTYAVIHDEKFSNWELLGDTKIIEGYTCYKAIRKELEYGNKKTNIITAWYTPEIPVSYGPAGNGGLPGLILQLYRVRKGTYTVDKIILNPKQIKVPLPENSKKIDVATLIKLKRQARKVTID</sequence>
<reference evidence="1 2" key="1">
    <citation type="journal article" date="2020" name="Int. J. Syst. Evol. Microbiol.">
        <title>Tenacibaculum piscium sp. nov., isolated from skin ulcers of sea-farmed fish, and description of Tenacibaculum finnmarkense sp. nov. with subdivision into genomovars finnmarkense and ulcerans.</title>
        <authorList>
            <person name="Olsen A.B."/>
            <person name="Spilsberg B."/>
            <person name="Nilsen H.K."/>
            <person name="Lagesen K."/>
            <person name="Gulla S."/>
            <person name="Avendano-Herrera R."/>
            <person name="Irgang R."/>
            <person name="Duchaud E."/>
            <person name="Colquhoun D.J."/>
        </authorList>
    </citation>
    <scope>NUCLEOTIDE SEQUENCE [LARGE SCALE GENOMIC DNA]</scope>
    <source>
        <strain evidence="1 2">TNO037</strain>
    </source>
</reference>
<dbReference type="AlphaFoldDB" id="A0AAP1RGD8"/>
<proteinExistence type="predicted"/>
<gene>
    <name evidence="1" type="ORF">F7645_09895</name>
</gene>
<keyword evidence="2" id="KW-1185">Reference proteome</keyword>
<dbReference type="EMBL" id="WXXV01000013">
    <property type="protein sequence ID" value="MBE7695730.1"/>
    <property type="molecule type" value="Genomic_DNA"/>
</dbReference>
<dbReference type="RefSeq" id="WP_101907059.1">
    <property type="nucleotide sequence ID" value="NZ_JAJHTB010000011.1"/>
</dbReference>
<dbReference type="NCBIfam" id="TIGR01200">
    <property type="entry name" value="GLPGLI"/>
    <property type="match status" value="1"/>
</dbReference>